<dbReference type="AlphaFoldDB" id="A0A1L7RNM4"/>
<feature type="region of interest" description="Disordered" evidence="1">
    <location>
        <begin position="242"/>
        <end position="264"/>
    </location>
</feature>
<organism evidence="2">
    <name type="scientific">Actinomyces succiniciruminis</name>
    <dbReference type="NCBI Taxonomy" id="1522002"/>
    <lineage>
        <taxon>Bacteria</taxon>
        <taxon>Bacillati</taxon>
        <taxon>Actinomycetota</taxon>
        <taxon>Actinomycetes</taxon>
        <taxon>Actinomycetales</taxon>
        <taxon>Actinomycetaceae</taxon>
        <taxon>Actinomyces</taxon>
    </lineage>
</organism>
<reference evidence="2" key="1">
    <citation type="submission" date="2014-07" db="EMBL/GenBank/DDBJ databases">
        <authorList>
            <person name="Zhang J.E."/>
            <person name="Yang H."/>
            <person name="Guo J."/>
            <person name="Deng Z."/>
            <person name="Luo H."/>
            <person name="Luo M."/>
            <person name="Zhao B."/>
        </authorList>
    </citation>
    <scope>NUCLEOTIDE SEQUENCE</scope>
    <source>
        <strain evidence="2">AM4</strain>
    </source>
</reference>
<evidence type="ECO:0000313" key="2">
    <source>
        <dbReference type="EMBL" id="CED91078.1"/>
    </source>
</evidence>
<feature type="compositionally biased region" description="Basic and acidic residues" evidence="1">
    <location>
        <begin position="107"/>
        <end position="120"/>
    </location>
</feature>
<evidence type="ECO:0000256" key="1">
    <source>
        <dbReference type="SAM" id="MobiDB-lite"/>
    </source>
</evidence>
<name>A0A1L7RNM4_9ACTO</name>
<feature type="region of interest" description="Disordered" evidence="1">
    <location>
        <begin position="1"/>
        <end position="120"/>
    </location>
</feature>
<feature type="region of interest" description="Disordered" evidence="1">
    <location>
        <begin position="283"/>
        <end position="309"/>
    </location>
</feature>
<protein>
    <submittedName>
        <fullName evidence="2">Uncharacterized protein</fullName>
    </submittedName>
</protein>
<proteinExistence type="predicted"/>
<gene>
    <name evidence="2" type="ORF">AAM4_1246</name>
</gene>
<feature type="compositionally biased region" description="Basic residues" evidence="1">
    <location>
        <begin position="45"/>
        <end position="55"/>
    </location>
</feature>
<accession>A0A1L7RNM4</accession>
<dbReference type="EMBL" id="LK995494">
    <property type="protein sequence ID" value="CED91078.1"/>
    <property type="molecule type" value="Genomic_DNA"/>
</dbReference>
<feature type="compositionally biased region" description="Low complexity" evidence="1">
    <location>
        <begin position="289"/>
        <end position="299"/>
    </location>
</feature>
<sequence>MAGRPGGHVDARHVQRHQQRLGVGVLNPQVGRARQMRRIIGQGRVHARQRRRPRQQARPQRLQPRRLRRPLGHGQLHGQRQRPRPDHVLRARAQPPLLAPAPHRRHQGEVSPRDQGADADRRAELVPAQRQCIQPPAVKVQRYPAHRGHRVGVHGHVPVRAGPVGAGRGAHRRHDPGQVLYQAGLVVRRHHAHQAGAARQRRAELTGLHPPGSVDRQRHVLGLQLRRRGARTVQHRRMLDRGGDHARTLHSGGTGRQHPTGDRQRVRLRATAGEDHLVRVHVQRRRQPGPRLRQQRPGPASRGVLRRRIRPPAQAIGQVSGHLLGHLRPHGRGGGMVEVDACGGAPGTHDGSVSAPPAPRLPP</sequence>
<feature type="region of interest" description="Disordered" evidence="1">
    <location>
        <begin position="327"/>
        <end position="363"/>
    </location>
</feature>